<gene>
    <name evidence="2" type="ORF">RM698_10750</name>
</gene>
<dbReference type="Pfam" id="PF05331">
    <property type="entry name" value="DUF742"/>
    <property type="match status" value="1"/>
</dbReference>
<accession>A0ABU2QYL4</accession>
<dbReference type="PANTHER" id="PTHR36221">
    <property type="entry name" value="DUF742 DOMAIN-CONTAINING PROTEIN"/>
    <property type="match status" value="1"/>
</dbReference>
<reference evidence="3" key="1">
    <citation type="submission" date="2023-07" db="EMBL/GenBank/DDBJ databases">
        <title>30 novel species of actinomycetes from the DSMZ collection.</title>
        <authorList>
            <person name="Nouioui I."/>
        </authorList>
    </citation>
    <scope>NUCLEOTIDE SEQUENCE [LARGE SCALE GENOMIC DNA]</scope>
    <source>
        <strain evidence="3">DSM 41979</strain>
    </source>
</reference>
<dbReference type="EMBL" id="JAVRET010000019">
    <property type="protein sequence ID" value="MDT0409526.1"/>
    <property type="molecule type" value="Genomic_DNA"/>
</dbReference>
<organism evidence="2 3">
    <name type="scientific">Streptomyces evansiae</name>
    <dbReference type="NCBI Taxonomy" id="3075535"/>
    <lineage>
        <taxon>Bacteria</taxon>
        <taxon>Bacillati</taxon>
        <taxon>Actinomycetota</taxon>
        <taxon>Actinomycetes</taxon>
        <taxon>Kitasatosporales</taxon>
        <taxon>Streptomycetaceae</taxon>
        <taxon>Streptomyces</taxon>
    </lineage>
</organism>
<feature type="region of interest" description="Disordered" evidence="1">
    <location>
        <begin position="1"/>
        <end position="162"/>
    </location>
</feature>
<evidence type="ECO:0000313" key="2">
    <source>
        <dbReference type="EMBL" id="MDT0409526.1"/>
    </source>
</evidence>
<proteinExistence type="predicted"/>
<evidence type="ECO:0000313" key="3">
    <source>
        <dbReference type="Proteomes" id="UP001183610"/>
    </source>
</evidence>
<keyword evidence="3" id="KW-1185">Reference proteome</keyword>
<evidence type="ECO:0000256" key="1">
    <source>
        <dbReference type="SAM" id="MobiDB-lite"/>
    </source>
</evidence>
<comment type="caution">
    <text evidence="2">The sequence shown here is derived from an EMBL/GenBank/DDBJ whole genome shotgun (WGS) entry which is preliminary data.</text>
</comment>
<sequence length="264" mass="28796">MTTPPGGSPADWSHGQGGYQGGGPGPHSFPGQQQDEQRHDEWQQSEWQYGQRQEPDPGQPYGQRPSYGEQQPYGEQRPYGEQSSYGDERDPFDAYPYPHPGQQPQQPRPAQPRQQPTHPRHQRQPVQPTGPRAPLPRQNAQDASGGGAGRGPSPLVRPYAMTGGRTRPRYQLAIEALVSTTAQPSQMQGQLPEHQRICNLCREIKSVAEISALLSIPLGVARILVADLAEAGLVAIHQPGGDENAGGQPDVTLLERVLSGLRKL</sequence>
<protein>
    <submittedName>
        <fullName evidence="2">DUF742 domain-containing protein</fullName>
    </submittedName>
</protein>
<dbReference type="Proteomes" id="UP001183610">
    <property type="component" value="Unassembled WGS sequence"/>
</dbReference>
<feature type="compositionally biased region" description="Pro residues" evidence="1">
    <location>
        <begin position="97"/>
        <end position="110"/>
    </location>
</feature>
<dbReference type="RefSeq" id="WP_010279645.1">
    <property type="nucleotide sequence ID" value="NZ_JAVRET010000019.1"/>
</dbReference>
<dbReference type="InterPro" id="IPR007995">
    <property type="entry name" value="DUF742"/>
</dbReference>
<dbReference type="PANTHER" id="PTHR36221:SF1">
    <property type="entry name" value="DUF742 DOMAIN-CONTAINING PROTEIN"/>
    <property type="match status" value="1"/>
</dbReference>
<name>A0ABU2QYL4_9ACTN</name>
<feature type="compositionally biased region" description="Gly residues" evidence="1">
    <location>
        <begin position="15"/>
        <end position="25"/>
    </location>
</feature>